<dbReference type="GO" id="GO:0033862">
    <property type="term" value="F:UMP kinase activity"/>
    <property type="evidence" value="ECO:0007669"/>
    <property type="project" value="UniProtKB-EC"/>
</dbReference>
<keyword evidence="7 11" id="KW-0418">Kinase</keyword>
<feature type="binding site" evidence="11">
    <location>
        <position position="67"/>
    </location>
    <ligand>
        <name>ATP</name>
        <dbReference type="ChEBI" id="CHEBI:30616"/>
    </ligand>
</feature>
<organism evidence="13 14">
    <name type="scientific">Phototrophicus methaneseepsis</name>
    <dbReference type="NCBI Taxonomy" id="2710758"/>
    <lineage>
        <taxon>Bacteria</taxon>
        <taxon>Bacillati</taxon>
        <taxon>Chloroflexota</taxon>
        <taxon>Candidatus Thermofontia</taxon>
        <taxon>Phototrophicales</taxon>
        <taxon>Phototrophicaceae</taxon>
        <taxon>Phototrophicus</taxon>
    </lineage>
</organism>
<comment type="similarity">
    <text evidence="3 11">Belongs to the UMP kinase family.</text>
</comment>
<feature type="binding site" evidence="11">
    <location>
        <position position="171"/>
    </location>
    <ligand>
        <name>ATP</name>
        <dbReference type="ChEBI" id="CHEBI:30616"/>
    </ligand>
</feature>
<dbReference type="HAMAP" id="MF_01220_B">
    <property type="entry name" value="PyrH_B"/>
    <property type="match status" value="1"/>
</dbReference>
<reference evidence="13 14" key="1">
    <citation type="submission" date="2020-02" db="EMBL/GenBank/DDBJ databases">
        <authorList>
            <person name="Zheng R.K."/>
            <person name="Sun C.M."/>
        </authorList>
    </citation>
    <scope>NUCLEOTIDE SEQUENCE [LARGE SCALE GENOMIC DNA]</scope>
    <source>
        <strain evidence="14">rifampicinis</strain>
    </source>
</reference>
<dbReference type="KEGG" id="pmet:G4Y79_03305"/>
<dbReference type="CDD" id="cd04254">
    <property type="entry name" value="AAK_UMPK-PyrH-Ec"/>
    <property type="match status" value="1"/>
</dbReference>
<feature type="region of interest" description="Involved in allosteric activation by GTP" evidence="11">
    <location>
        <begin position="28"/>
        <end position="33"/>
    </location>
</feature>
<gene>
    <name evidence="11" type="primary">pyrH</name>
    <name evidence="13" type="ORF">G4Y79_03305</name>
</gene>
<keyword evidence="4 11" id="KW-0963">Cytoplasm</keyword>
<keyword evidence="9 11" id="KW-0665">Pyrimidine biosynthesis</keyword>
<dbReference type="GO" id="GO:0005524">
    <property type="term" value="F:ATP binding"/>
    <property type="evidence" value="ECO:0007669"/>
    <property type="project" value="UniProtKB-KW"/>
</dbReference>
<dbReference type="NCBIfam" id="TIGR02075">
    <property type="entry name" value="pyrH_bact"/>
    <property type="match status" value="1"/>
</dbReference>
<evidence type="ECO:0000256" key="7">
    <source>
        <dbReference type="ARBA" id="ARBA00022777"/>
    </source>
</evidence>
<evidence type="ECO:0000256" key="11">
    <source>
        <dbReference type="HAMAP-Rule" id="MF_01220"/>
    </source>
</evidence>
<dbReference type="GO" id="GO:0044210">
    <property type="term" value="P:'de novo' CTP biosynthetic process"/>
    <property type="evidence" value="ECO:0007669"/>
    <property type="project" value="UniProtKB-UniRule"/>
</dbReference>
<dbReference type="GO" id="GO:0006225">
    <property type="term" value="P:UDP biosynthetic process"/>
    <property type="evidence" value="ECO:0007669"/>
    <property type="project" value="TreeGrafter"/>
</dbReference>
<name>A0A7S8EDR1_9CHLR</name>
<proteinExistence type="inferred from homology"/>
<dbReference type="PANTHER" id="PTHR42833:SF4">
    <property type="entry name" value="URIDYLATE KINASE PUMPKIN, CHLOROPLASTIC"/>
    <property type="match status" value="1"/>
</dbReference>
<comment type="catalytic activity">
    <reaction evidence="10 11">
        <text>UMP + ATP = UDP + ADP</text>
        <dbReference type="Rhea" id="RHEA:24400"/>
        <dbReference type="ChEBI" id="CHEBI:30616"/>
        <dbReference type="ChEBI" id="CHEBI:57865"/>
        <dbReference type="ChEBI" id="CHEBI:58223"/>
        <dbReference type="ChEBI" id="CHEBI:456216"/>
        <dbReference type="EC" id="2.7.4.22"/>
    </reaction>
</comment>
<comment type="pathway">
    <text evidence="2 11">Pyrimidine metabolism; CTP biosynthesis via de novo pathway; UDP from UMP (UMPK route): step 1/1.</text>
</comment>
<dbReference type="PANTHER" id="PTHR42833">
    <property type="entry name" value="URIDYLATE KINASE"/>
    <property type="match status" value="1"/>
</dbReference>
<dbReference type="InterPro" id="IPR015963">
    <property type="entry name" value="Uridylate_kinase_bac"/>
</dbReference>
<comment type="subunit">
    <text evidence="11">Homohexamer.</text>
</comment>
<feature type="binding site" evidence="11">
    <location>
        <begin position="143"/>
        <end position="150"/>
    </location>
    <ligand>
        <name>UMP</name>
        <dbReference type="ChEBI" id="CHEBI:57865"/>
    </ligand>
</feature>
<dbReference type="EMBL" id="CP062983">
    <property type="protein sequence ID" value="QPC85105.1"/>
    <property type="molecule type" value="Genomic_DNA"/>
</dbReference>
<dbReference type="Gene3D" id="3.40.1160.10">
    <property type="entry name" value="Acetylglutamate kinase-like"/>
    <property type="match status" value="1"/>
</dbReference>
<dbReference type="AlphaFoldDB" id="A0A7S8EDR1"/>
<dbReference type="FunFam" id="3.40.1160.10:FF:000001">
    <property type="entry name" value="Uridylate kinase"/>
    <property type="match status" value="1"/>
</dbReference>
<evidence type="ECO:0000256" key="6">
    <source>
        <dbReference type="ARBA" id="ARBA00022741"/>
    </source>
</evidence>
<comment type="function">
    <text evidence="11">Catalyzes the reversible phosphorylation of UMP to UDP.</text>
</comment>
<accession>A0A7S8EDR1</accession>
<keyword evidence="11" id="KW-0021">Allosteric enzyme</keyword>
<evidence type="ECO:0000256" key="9">
    <source>
        <dbReference type="ARBA" id="ARBA00022975"/>
    </source>
</evidence>
<feature type="binding site" evidence="11">
    <location>
        <position position="176"/>
    </location>
    <ligand>
        <name>ATP</name>
        <dbReference type="ChEBI" id="CHEBI:30616"/>
    </ligand>
</feature>
<dbReference type="Proteomes" id="UP000594468">
    <property type="component" value="Chromosome"/>
</dbReference>
<keyword evidence="14" id="KW-1185">Reference proteome</keyword>
<dbReference type="InterPro" id="IPR036393">
    <property type="entry name" value="AceGlu_kinase-like_sf"/>
</dbReference>
<comment type="subcellular location">
    <subcellularLocation>
        <location evidence="1 11">Cytoplasm</location>
    </subcellularLocation>
</comment>
<dbReference type="Pfam" id="PF00696">
    <property type="entry name" value="AA_kinase"/>
    <property type="match status" value="1"/>
</dbReference>
<dbReference type="InterPro" id="IPR011817">
    <property type="entry name" value="Uridylate_kinase"/>
</dbReference>
<evidence type="ECO:0000259" key="12">
    <source>
        <dbReference type="Pfam" id="PF00696"/>
    </source>
</evidence>
<feature type="binding site" evidence="11">
    <location>
        <begin position="20"/>
        <end position="23"/>
    </location>
    <ligand>
        <name>ATP</name>
        <dbReference type="ChEBI" id="CHEBI:30616"/>
    </ligand>
</feature>
<evidence type="ECO:0000256" key="8">
    <source>
        <dbReference type="ARBA" id="ARBA00022840"/>
    </source>
</evidence>
<feature type="binding site" evidence="11">
    <location>
        <position position="170"/>
    </location>
    <ligand>
        <name>ATP</name>
        <dbReference type="ChEBI" id="CHEBI:30616"/>
    </ligand>
</feature>
<protein>
    <recommendedName>
        <fullName evidence="11">Uridylate kinase</fullName>
        <shortName evidence="11">UK</shortName>
        <ecNumber evidence="11">2.7.4.22</ecNumber>
    </recommendedName>
    <alternativeName>
        <fullName evidence="11">Uridine monophosphate kinase</fullName>
        <shortName evidence="11">UMP kinase</shortName>
        <shortName evidence="11">UMPK</shortName>
    </alternativeName>
</protein>
<dbReference type="EC" id="2.7.4.22" evidence="11"/>
<dbReference type="GO" id="GO:0005737">
    <property type="term" value="C:cytoplasm"/>
    <property type="evidence" value="ECO:0007669"/>
    <property type="project" value="UniProtKB-SubCell"/>
</dbReference>
<evidence type="ECO:0000256" key="10">
    <source>
        <dbReference type="ARBA" id="ARBA00047767"/>
    </source>
</evidence>
<dbReference type="UniPathway" id="UPA00159">
    <property type="reaction ID" value="UER00275"/>
</dbReference>
<feature type="binding site" evidence="11">
    <location>
        <position position="62"/>
    </location>
    <ligand>
        <name>UMP</name>
        <dbReference type="ChEBI" id="CHEBI:57865"/>
    </ligand>
</feature>
<dbReference type="InterPro" id="IPR001048">
    <property type="entry name" value="Asp/Glu/Uridylate_kinase"/>
</dbReference>
<feature type="binding site" evidence="11">
    <location>
        <position position="179"/>
    </location>
    <ligand>
        <name>ATP</name>
        <dbReference type="ChEBI" id="CHEBI:30616"/>
    </ligand>
</feature>
<evidence type="ECO:0000256" key="4">
    <source>
        <dbReference type="ARBA" id="ARBA00022490"/>
    </source>
</evidence>
<evidence type="ECO:0000313" key="13">
    <source>
        <dbReference type="EMBL" id="QPC85105.1"/>
    </source>
</evidence>
<evidence type="ECO:0000256" key="3">
    <source>
        <dbReference type="ARBA" id="ARBA00007614"/>
    </source>
</evidence>
<feature type="binding site" evidence="11">
    <location>
        <position position="82"/>
    </location>
    <ligand>
        <name>UMP</name>
        <dbReference type="ChEBI" id="CHEBI:57865"/>
    </ligand>
</feature>
<evidence type="ECO:0000313" key="14">
    <source>
        <dbReference type="Proteomes" id="UP000594468"/>
    </source>
</evidence>
<keyword evidence="5 11" id="KW-0808">Transferase</keyword>
<evidence type="ECO:0000256" key="5">
    <source>
        <dbReference type="ARBA" id="ARBA00022679"/>
    </source>
</evidence>
<evidence type="ECO:0000256" key="2">
    <source>
        <dbReference type="ARBA" id="ARBA00004791"/>
    </source>
</evidence>
<keyword evidence="8 11" id="KW-0067">ATP-binding</keyword>
<comment type="activity regulation">
    <text evidence="11">Allosterically activated by GTP. Inhibited by UTP.</text>
</comment>
<sequence length="247" mass="26745">MDTNGAANKSQSPYGRVLLKLSGEALGGEGGCGIDPDKAAFIAGKVKDVYQLGVQVAVVMGGGNLWRGANGEKMGMDRTTADHIGMLGTVMNGLTLRDALERQDVPARVQTAIQMNQVAEPYIRLRAIRHMEKGRVVIFAGGTGNPFFTTDSAAALRATEIEADIVIKATQVDGVYNADPKKDPTATRYTQLTYKKVLEDRLNVMDMTAFTLCEENDIPILVVNFWQDDDLLRALQGDHSVGTIITK</sequence>
<feature type="binding site" evidence="11">
    <location>
        <position position="63"/>
    </location>
    <ligand>
        <name>ATP</name>
        <dbReference type="ChEBI" id="CHEBI:30616"/>
    </ligand>
</feature>
<dbReference type="SUPFAM" id="SSF53633">
    <property type="entry name" value="Carbamate kinase-like"/>
    <property type="match status" value="1"/>
</dbReference>
<feature type="domain" description="Aspartate/glutamate/uridylate kinase" evidence="12">
    <location>
        <begin position="16"/>
        <end position="224"/>
    </location>
</feature>
<dbReference type="PIRSF" id="PIRSF005650">
    <property type="entry name" value="Uridylate_kin"/>
    <property type="match status" value="1"/>
</dbReference>
<keyword evidence="6 11" id="KW-0547">Nucleotide-binding</keyword>
<evidence type="ECO:0000256" key="1">
    <source>
        <dbReference type="ARBA" id="ARBA00004496"/>
    </source>
</evidence>